<comment type="caution">
    <text evidence="1">The sequence shown here is derived from an EMBL/GenBank/DDBJ whole genome shotgun (WGS) entry which is preliminary data.</text>
</comment>
<accession>X1JHL4</accession>
<protein>
    <submittedName>
        <fullName evidence="1">Uncharacterized protein</fullName>
    </submittedName>
</protein>
<sequence>MEKKEGLISDRARRAGKKVREYLIPARRSVGGQIKEENYDNLWGDIIEGCREYKTTMSPDFM</sequence>
<name>X1JHL4_9ZZZZ</name>
<dbReference type="EMBL" id="BARU01046861">
    <property type="protein sequence ID" value="GAH94196.1"/>
    <property type="molecule type" value="Genomic_DNA"/>
</dbReference>
<feature type="non-terminal residue" evidence="1">
    <location>
        <position position="62"/>
    </location>
</feature>
<proteinExistence type="predicted"/>
<gene>
    <name evidence="1" type="ORF">S03H2_70487</name>
</gene>
<evidence type="ECO:0000313" key="1">
    <source>
        <dbReference type="EMBL" id="GAH94196.1"/>
    </source>
</evidence>
<organism evidence="1">
    <name type="scientific">marine sediment metagenome</name>
    <dbReference type="NCBI Taxonomy" id="412755"/>
    <lineage>
        <taxon>unclassified sequences</taxon>
        <taxon>metagenomes</taxon>
        <taxon>ecological metagenomes</taxon>
    </lineage>
</organism>
<dbReference type="AlphaFoldDB" id="X1JHL4"/>
<reference evidence="1" key="1">
    <citation type="journal article" date="2014" name="Front. Microbiol.">
        <title>High frequency of phylogenetically diverse reductive dehalogenase-homologous genes in deep subseafloor sedimentary metagenomes.</title>
        <authorList>
            <person name="Kawai M."/>
            <person name="Futagami T."/>
            <person name="Toyoda A."/>
            <person name="Takaki Y."/>
            <person name="Nishi S."/>
            <person name="Hori S."/>
            <person name="Arai W."/>
            <person name="Tsubouchi T."/>
            <person name="Morono Y."/>
            <person name="Uchiyama I."/>
            <person name="Ito T."/>
            <person name="Fujiyama A."/>
            <person name="Inagaki F."/>
            <person name="Takami H."/>
        </authorList>
    </citation>
    <scope>NUCLEOTIDE SEQUENCE</scope>
    <source>
        <strain evidence="1">Expedition CK06-06</strain>
    </source>
</reference>